<dbReference type="InterPro" id="IPR051717">
    <property type="entry name" value="MFS_MFSD6"/>
</dbReference>
<name>A0A2B4SEQ6_STYPI</name>
<evidence type="ECO:0000256" key="5">
    <source>
        <dbReference type="ARBA" id="ARBA00023136"/>
    </source>
</evidence>
<sequence length="639" mass="72800">MDLKRKRNVKEHVEFADQMSTNYSRSTFQRLINQTDVHLARVDKHLLVFKAFYFFFYSSLATTFPFLSSYFRQIGFSSYQVDVLVSVRPFSQLLLSPLWGVLADRYLPKKMMLQFCTFVWLIGTISLAFVEPTGQMCQLVSLNETDSKVINSTEMQTGFFRRRRVSEYFTRRSKLFPRNLLDDLRSTTDFDSVEVQISSGSGSPQESEVSGSGTENILDPKREPNITSNNKTRSITTISVSYLKSKPKEPLNQIQFNFTTRNELRENTSRLHHIFVGALALVVFEEIFLCPVFFMADAVLLTKQVEEDTAVYGYQRLFGSVGYLILFLITGILVNNSQRQMCGHIYSDYVINFCFYCVITIVMLLVLVKFEIPQRPVEDFPCERLKNTYKTKHYGAFAATVTFMGFSHSVIRNFHVTYLSEAKGGHVTSTIMSFAFLGEPIGFFLSHKLIRHMGDINVIFTVLVSYMFNHFACSFVTSSWQLILLGLLEGFTFATSFVVCTTYLANSSPLDCLATVQGVFQSIYWGVGGILGIVFGLSLTRVAGPTIAFRLFTMGTVIFIIIFTTGLKHLNFRHRNYYSVLLNTFQICVDSKKTQKNNSSYTIDTQAKDKLNDQCQQGSIGAAEPGTSDSRTEDWDKYY</sequence>
<feature type="transmembrane region" description="Helical" evidence="7">
    <location>
        <begin position="314"/>
        <end position="334"/>
    </location>
</feature>
<keyword evidence="5 7" id="KW-0472">Membrane</keyword>
<evidence type="ECO:0000256" key="4">
    <source>
        <dbReference type="ARBA" id="ARBA00022989"/>
    </source>
</evidence>
<feature type="transmembrane region" description="Helical" evidence="7">
    <location>
        <begin position="483"/>
        <end position="505"/>
    </location>
</feature>
<evidence type="ECO:0000256" key="1">
    <source>
        <dbReference type="ARBA" id="ARBA00004141"/>
    </source>
</evidence>
<evidence type="ECO:0000256" key="3">
    <source>
        <dbReference type="ARBA" id="ARBA00022692"/>
    </source>
</evidence>
<feature type="compositionally biased region" description="Polar residues" evidence="6">
    <location>
        <begin position="195"/>
        <end position="215"/>
    </location>
</feature>
<dbReference type="EMBL" id="LSMT01000100">
    <property type="protein sequence ID" value="PFX27579.1"/>
    <property type="molecule type" value="Genomic_DNA"/>
</dbReference>
<evidence type="ECO:0000313" key="9">
    <source>
        <dbReference type="EMBL" id="PFX27579.1"/>
    </source>
</evidence>
<feature type="compositionally biased region" description="Basic and acidic residues" evidence="6">
    <location>
        <begin position="630"/>
        <end position="639"/>
    </location>
</feature>
<protein>
    <submittedName>
        <fullName evidence="9">Major facilitator superfamily domain-containing protein 6</fullName>
    </submittedName>
</protein>
<feature type="transmembrane region" description="Helical" evidence="7">
    <location>
        <begin position="512"/>
        <end position="535"/>
    </location>
</feature>
<gene>
    <name evidence="9" type="primary">Mfsd6</name>
    <name evidence="9" type="ORF">AWC38_SpisGene7704</name>
</gene>
<feature type="transmembrane region" description="Helical" evidence="7">
    <location>
        <begin position="346"/>
        <end position="368"/>
    </location>
</feature>
<feature type="transmembrane region" description="Helical" evidence="7">
    <location>
        <begin position="427"/>
        <end position="446"/>
    </location>
</feature>
<evidence type="ECO:0000259" key="8">
    <source>
        <dbReference type="Pfam" id="PF12832"/>
    </source>
</evidence>
<comment type="caution">
    <text evidence="9">The sequence shown here is derived from an EMBL/GenBank/DDBJ whole genome shotgun (WGS) entry which is preliminary data.</text>
</comment>
<feature type="transmembrane region" description="Helical" evidence="7">
    <location>
        <begin position="274"/>
        <end position="294"/>
    </location>
</feature>
<evidence type="ECO:0000256" key="7">
    <source>
        <dbReference type="SAM" id="Phobius"/>
    </source>
</evidence>
<proteinExistence type="inferred from homology"/>
<dbReference type="InterPro" id="IPR036259">
    <property type="entry name" value="MFS_trans_sf"/>
</dbReference>
<feature type="transmembrane region" description="Helical" evidence="7">
    <location>
        <begin position="547"/>
        <end position="567"/>
    </location>
</feature>
<feature type="region of interest" description="Disordered" evidence="6">
    <location>
        <begin position="195"/>
        <end position="230"/>
    </location>
</feature>
<evidence type="ECO:0000256" key="2">
    <source>
        <dbReference type="ARBA" id="ARBA00005241"/>
    </source>
</evidence>
<comment type="subcellular location">
    <subcellularLocation>
        <location evidence="1">Membrane</location>
        <topology evidence="1">Multi-pass membrane protein</topology>
    </subcellularLocation>
</comment>
<evidence type="ECO:0000256" key="6">
    <source>
        <dbReference type="SAM" id="MobiDB-lite"/>
    </source>
</evidence>
<accession>A0A2B4SEQ6</accession>
<dbReference type="Gene3D" id="1.20.1250.20">
    <property type="entry name" value="MFS general substrate transporter like domains"/>
    <property type="match status" value="2"/>
</dbReference>
<dbReference type="InterPro" id="IPR024989">
    <property type="entry name" value="MFS_assoc_dom"/>
</dbReference>
<dbReference type="AlphaFoldDB" id="A0A2B4SEQ6"/>
<keyword evidence="3 7" id="KW-0812">Transmembrane</keyword>
<comment type="similarity">
    <text evidence="2">Belongs to the major facilitator superfamily. MFSD6 family.</text>
</comment>
<feature type="transmembrane region" description="Helical" evidence="7">
    <location>
        <begin position="51"/>
        <end position="71"/>
    </location>
</feature>
<keyword evidence="4 7" id="KW-1133">Transmembrane helix</keyword>
<organism evidence="9 10">
    <name type="scientific">Stylophora pistillata</name>
    <name type="common">Smooth cauliflower coral</name>
    <dbReference type="NCBI Taxonomy" id="50429"/>
    <lineage>
        <taxon>Eukaryota</taxon>
        <taxon>Metazoa</taxon>
        <taxon>Cnidaria</taxon>
        <taxon>Anthozoa</taxon>
        <taxon>Hexacorallia</taxon>
        <taxon>Scleractinia</taxon>
        <taxon>Astrocoeniina</taxon>
        <taxon>Pocilloporidae</taxon>
        <taxon>Stylophora</taxon>
    </lineage>
</organism>
<dbReference type="GO" id="GO:0016020">
    <property type="term" value="C:membrane"/>
    <property type="evidence" value="ECO:0007669"/>
    <property type="project" value="UniProtKB-SubCell"/>
</dbReference>
<dbReference type="Pfam" id="PF12832">
    <property type="entry name" value="MFS_1_like"/>
    <property type="match status" value="1"/>
</dbReference>
<reference evidence="10" key="1">
    <citation type="journal article" date="2017" name="bioRxiv">
        <title>Comparative analysis of the genomes of Stylophora pistillata and Acropora digitifera provides evidence for extensive differences between species of corals.</title>
        <authorList>
            <person name="Voolstra C.R."/>
            <person name="Li Y."/>
            <person name="Liew Y.J."/>
            <person name="Baumgarten S."/>
            <person name="Zoccola D."/>
            <person name="Flot J.-F."/>
            <person name="Tambutte S."/>
            <person name="Allemand D."/>
            <person name="Aranda M."/>
        </authorList>
    </citation>
    <scope>NUCLEOTIDE SEQUENCE [LARGE SCALE GENOMIC DNA]</scope>
</reference>
<keyword evidence="10" id="KW-1185">Reference proteome</keyword>
<feature type="transmembrane region" description="Helical" evidence="7">
    <location>
        <begin position="111"/>
        <end position="130"/>
    </location>
</feature>
<feature type="transmembrane region" description="Helical" evidence="7">
    <location>
        <begin position="458"/>
        <end position="477"/>
    </location>
</feature>
<feature type="domain" description="Major facilitator superfamily associated" evidence="8">
    <location>
        <begin position="48"/>
        <end position="550"/>
    </location>
</feature>
<dbReference type="Proteomes" id="UP000225706">
    <property type="component" value="Unassembled WGS sequence"/>
</dbReference>
<evidence type="ECO:0000313" key="10">
    <source>
        <dbReference type="Proteomes" id="UP000225706"/>
    </source>
</evidence>
<dbReference type="SUPFAM" id="SSF103473">
    <property type="entry name" value="MFS general substrate transporter"/>
    <property type="match status" value="1"/>
</dbReference>
<dbReference type="PANTHER" id="PTHR16172:SF2">
    <property type="entry name" value="MAJOR FACILITATOR SUPERFAMILY DOMAIN-CONTAINING PROTEIN 6"/>
    <property type="match status" value="1"/>
</dbReference>
<dbReference type="PANTHER" id="PTHR16172">
    <property type="entry name" value="MAJOR FACILITATOR SUPERFAMILY DOMAIN-CONTAINING PROTEIN 6-LIKE"/>
    <property type="match status" value="1"/>
</dbReference>
<dbReference type="OrthoDB" id="515887at2759"/>
<feature type="region of interest" description="Disordered" evidence="6">
    <location>
        <begin position="617"/>
        <end position="639"/>
    </location>
</feature>